<name>A0A2V1H759_9GAMM</name>
<evidence type="ECO:0000256" key="1">
    <source>
        <dbReference type="ARBA" id="ARBA00001933"/>
    </source>
</evidence>
<dbReference type="Gene3D" id="3.40.640.10">
    <property type="entry name" value="Type I PLP-dependent aspartate aminotransferase-like (Major domain)"/>
    <property type="match status" value="1"/>
</dbReference>
<feature type="modified residue" description="N6-(pyridoxal phosphate)lysine" evidence="6">
    <location>
        <position position="289"/>
    </location>
</feature>
<sequence>MQQYLNILNKAIKEWTTESRPASRLMSAEKLSQLVDFSLDEKGASIEQLEQAAKDFLYYNPDVASKDFCKLLYSGQNKPALLGDWITAISNATMHTYQVAPVATLMEVELIKQWNKLIGFHNPEIGLQGDGIMVPGASQANLLGMMLARHKSCAEYKAKGSQGKVLVAYVSEQAHYSWEKAANVLGIGTDNLVAIKADDQGRLCPESLEVEIQNSLQQGHIPFFIGVTAGTTVVGSFDPVKPCAEIAAKYQLWLHIDGAWGAPVVFSDKHKHLLENSELADSMAWDAHKFMNVPLTAAVILVKKTGLLEACCSGGGGEYLFHADENAQYNLGQKSIQCGRRADALKVWLSWKALGHLGFAEKMDRQQKLKSYCVDQIEGSEHLQMLAPAVYLNVLFRFEPTSGATLDEQQLRQLNIDICKQLQQQGDSYVDYARYKGHSGIRLILANEQKQNYDIDRLLDNIVEIGKGLLVG</sequence>
<proteinExistence type="inferred from homology"/>
<dbReference type="InterPro" id="IPR002129">
    <property type="entry name" value="PyrdxlP-dep_de-COase"/>
</dbReference>
<dbReference type="InterPro" id="IPR015421">
    <property type="entry name" value="PyrdxlP-dep_Trfase_major"/>
</dbReference>
<gene>
    <name evidence="8" type="ORF">DC094_04520</name>
</gene>
<dbReference type="Proteomes" id="UP000244906">
    <property type="component" value="Unassembled WGS sequence"/>
</dbReference>
<dbReference type="GO" id="GO:0030170">
    <property type="term" value="F:pyridoxal phosphate binding"/>
    <property type="evidence" value="ECO:0007669"/>
    <property type="project" value="InterPro"/>
</dbReference>
<evidence type="ECO:0000256" key="3">
    <source>
        <dbReference type="ARBA" id="ARBA00022793"/>
    </source>
</evidence>
<keyword evidence="9" id="KW-1185">Reference proteome</keyword>
<dbReference type="InterPro" id="IPR015424">
    <property type="entry name" value="PyrdxlP-dep_Trfase"/>
</dbReference>
<accession>A0A2V1H759</accession>
<dbReference type="SUPFAM" id="SSF53383">
    <property type="entry name" value="PLP-dependent transferases"/>
    <property type="match status" value="1"/>
</dbReference>
<evidence type="ECO:0000256" key="5">
    <source>
        <dbReference type="ARBA" id="ARBA00023239"/>
    </source>
</evidence>
<keyword evidence="4 6" id="KW-0663">Pyridoxal phosphate</keyword>
<evidence type="ECO:0000256" key="2">
    <source>
        <dbReference type="ARBA" id="ARBA00009533"/>
    </source>
</evidence>
<comment type="cofactor">
    <cofactor evidence="1 6 7">
        <name>pyridoxal 5'-phosphate</name>
        <dbReference type="ChEBI" id="CHEBI:597326"/>
    </cofactor>
</comment>
<dbReference type="AlphaFoldDB" id="A0A2V1H759"/>
<dbReference type="OrthoDB" id="9803665at2"/>
<dbReference type="PROSITE" id="PS00392">
    <property type="entry name" value="DDC_GAD_HDC_YDC"/>
    <property type="match status" value="1"/>
</dbReference>
<dbReference type="InterPro" id="IPR021115">
    <property type="entry name" value="Pyridoxal-P_BS"/>
</dbReference>
<dbReference type="GO" id="GO:0016831">
    <property type="term" value="F:carboxy-lyase activity"/>
    <property type="evidence" value="ECO:0007669"/>
    <property type="project" value="UniProtKB-KW"/>
</dbReference>
<dbReference type="RefSeq" id="WP_116685867.1">
    <property type="nucleotide sequence ID" value="NZ_CAWNYD010000001.1"/>
</dbReference>
<reference evidence="8 9" key="1">
    <citation type="submission" date="2018-04" db="EMBL/GenBank/DDBJ databases">
        <title>Thalassorhabdus spongiae gen. nov., sp. nov., isolated from a marine sponge in South-West Iceland.</title>
        <authorList>
            <person name="Knobloch S."/>
            <person name="Daussin A."/>
            <person name="Johannsson R."/>
            <person name="Marteinsson V.T."/>
        </authorList>
    </citation>
    <scope>NUCLEOTIDE SEQUENCE [LARGE SCALE GENOMIC DNA]</scope>
    <source>
        <strain evidence="8 9">Hp12</strain>
    </source>
</reference>
<dbReference type="PANTHER" id="PTHR45677">
    <property type="entry name" value="GLUTAMATE DECARBOXYLASE-RELATED"/>
    <property type="match status" value="1"/>
</dbReference>
<dbReference type="GO" id="GO:0019752">
    <property type="term" value="P:carboxylic acid metabolic process"/>
    <property type="evidence" value="ECO:0007669"/>
    <property type="project" value="InterPro"/>
</dbReference>
<dbReference type="EMBL" id="QDDL01000001">
    <property type="protein sequence ID" value="PVZ72282.1"/>
    <property type="molecule type" value="Genomic_DNA"/>
</dbReference>
<protein>
    <submittedName>
        <fullName evidence="8">Glutamate decarboxylase</fullName>
    </submittedName>
</protein>
<dbReference type="PANTHER" id="PTHR45677:SF8">
    <property type="entry name" value="CYSTEINE SULFINIC ACID DECARBOXYLASE"/>
    <property type="match status" value="1"/>
</dbReference>
<evidence type="ECO:0000313" key="9">
    <source>
        <dbReference type="Proteomes" id="UP000244906"/>
    </source>
</evidence>
<comment type="caution">
    <text evidence="8">The sequence shown here is derived from an EMBL/GenBank/DDBJ whole genome shotgun (WGS) entry which is preliminary data.</text>
</comment>
<evidence type="ECO:0000256" key="4">
    <source>
        <dbReference type="ARBA" id="ARBA00022898"/>
    </source>
</evidence>
<organism evidence="8 9">
    <name type="scientific">Pelagibaculum spongiae</name>
    <dbReference type="NCBI Taxonomy" id="2080658"/>
    <lineage>
        <taxon>Bacteria</taxon>
        <taxon>Pseudomonadati</taxon>
        <taxon>Pseudomonadota</taxon>
        <taxon>Gammaproteobacteria</taxon>
        <taxon>Oceanospirillales</taxon>
        <taxon>Pelagibaculum</taxon>
    </lineage>
</organism>
<keyword evidence="5 7" id="KW-0456">Lyase</keyword>
<dbReference type="Gene3D" id="3.90.1150.170">
    <property type="match status" value="1"/>
</dbReference>
<evidence type="ECO:0000313" key="8">
    <source>
        <dbReference type="EMBL" id="PVZ72282.1"/>
    </source>
</evidence>
<evidence type="ECO:0000256" key="7">
    <source>
        <dbReference type="RuleBase" id="RU000382"/>
    </source>
</evidence>
<dbReference type="Pfam" id="PF00282">
    <property type="entry name" value="Pyridoxal_deC"/>
    <property type="match status" value="1"/>
</dbReference>
<keyword evidence="3" id="KW-0210">Decarboxylase</keyword>
<comment type="similarity">
    <text evidence="2 7">Belongs to the group II decarboxylase family.</text>
</comment>
<dbReference type="GO" id="GO:0005737">
    <property type="term" value="C:cytoplasm"/>
    <property type="evidence" value="ECO:0007669"/>
    <property type="project" value="TreeGrafter"/>
</dbReference>
<evidence type="ECO:0000256" key="6">
    <source>
        <dbReference type="PIRSR" id="PIRSR602129-50"/>
    </source>
</evidence>